<dbReference type="OrthoDB" id="10064108at2759"/>
<comment type="pathway">
    <text evidence="4">Protein modification; protein ubiquitination.</text>
</comment>
<organism evidence="19 20">
    <name type="scientific">Agrilus planipennis</name>
    <name type="common">Emerald ash borer</name>
    <name type="synonym">Agrilus marcopoli</name>
    <dbReference type="NCBI Taxonomy" id="224129"/>
    <lineage>
        <taxon>Eukaryota</taxon>
        <taxon>Metazoa</taxon>
        <taxon>Ecdysozoa</taxon>
        <taxon>Arthropoda</taxon>
        <taxon>Hexapoda</taxon>
        <taxon>Insecta</taxon>
        <taxon>Pterygota</taxon>
        <taxon>Neoptera</taxon>
        <taxon>Endopterygota</taxon>
        <taxon>Coleoptera</taxon>
        <taxon>Polyphaga</taxon>
        <taxon>Elateriformia</taxon>
        <taxon>Buprestoidea</taxon>
        <taxon>Buprestidae</taxon>
        <taxon>Agrilinae</taxon>
        <taxon>Agrilus</taxon>
    </lineage>
</organism>
<dbReference type="GO" id="GO:0061630">
    <property type="term" value="F:ubiquitin protein ligase activity"/>
    <property type="evidence" value="ECO:0007669"/>
    <property type="project" value="UniProtKB-EC"/>
</dbReference>
<evidence type="ECO:0000256" key="12">
    <source>
        <dbReference type="ARBA" id="ARBA00022833"/>
    </source>
</evidence>
<dbReference type="GO" id="GO:0008270">
    <property type="term" value="F:zinc ion binding"/>
    <property type="evidence" value="ECO:0007669"/>
    <property type="project" value="UniProtKB-KW"/>
</dbReference>
<dbReference type="InterPro" id="IPR039739">
    <property type="entry name" value="MAG2/RNF10"/>
</dbReference>
<dbReference type="RefSeq" id="XP_025832644.1">
    <property type="nucleotide sequence ID" value="XM_025976859.1"/>
</dbReference>
<dbReference type="InterPro" id="IPR017907">
    <property type="entry name" value="Znf_RING_CS"/>
</dbReference>
<evidence type="ECO:0000256" key="5">
    <source>
        <dbReference type="ARBA" id="ARBA00008117"/>
    </source>
</evidence>
<dbReference type="FunCoup" id="A0A7F5R9K1">
    <property type="interactions" value="501"/>
</dbReference>
<evidence type="ECO:0000256" key="13">
    <source>
        <dbReference type="ARBA" id="ARBA00023242"/>
    </source>
</evidence>
<keyword evidence="8" id="KW-0808">Transferase</keyword>
<evidence type="ECO:0000256" key="3">
    <source>
        <dbReference type="ARBA" id="ARBA00004496"/>
    </source>
</evidence>
<evidence type="ECO:0000256" key="15">
    <source>
        <dbReference type="ARBA" id="ARBA00035390"/>
    </source>
</evidence>
<evidence type="ECO:0000256" key="4">
    <source>
        <dbReference type="ARBA" id="ARBA00004906"/>
    </source>
</evidence>
<dbReference type="SUPFAM" id="SSF57850">
    <property type="entry name" value="RING/U-box"/>
    <property type="match status" value="1"/>
</dbReference>
<evidence type="ECO:0000256" key="14">
    <source>
        <dbReference type="ARBA" id="ARBA00035131"/>
    </source>
</evidence>
<accession>A0A7F5R9K1</accession>
<evidence type="ECO:0000256" key="7">
    <source>
        <dbReference type="ARBA" id="ARBA00022490"/>
    </source>
</evidence>
<dbReference type="InParanoid" id="A0A7F5R9K1"/>
<evidence type="ECO:0000256" key="9">
    <source>
        <dbReference type="ARBA" id="ARBA00022723"/>
    </source>
</evidence>
<keyword evidence="7" id="KW-0963">Cytoplasm</keyword>
<dbReference type="GO" id="GO:0045944">
    <property type="term" value="P:positive regulation of transcription by RNA polymerase II"/>
    <property type="evidence" value="ECO:0007669"/>
    <property type="project" value="TreeGrafter"/>
</dbReference>
<feature type="region of interest" description="Disordered" evidence="17">
    <location>
        <begin position="698"/>
        <end position="735"/>
    </location>
</feature>
<dbReference type="FunFam" id="3.30.40.10:FF:000112">
    <property type="entry name" value="RING finger protein 10"/>
    <property type="match status" value="1"/>
</dbReference>
<keyword evidence="9" id="KW-0479">Metal-binding</keyword>
<dbReference type="PROSITE" id="PS50089">
    <property type="entry name" value="ZF_RING_2"/>
    <property type="match status" value="1"/>
</dbReference>
<dbReference type="KEGG" id="apln:108732473"/>
<gene>
    <name evidence="20" type="primary">LOC108732473</name>
</gene>
<evidence type="ECO:0000256" key="2">
    <source>
        <dbReference type="ARBA" id="ARBA00004123"/>
    </source>
</evidence>
<keyword evidence="13" id="KW-0539">Nucleus</keyword>
<dbReference type="GO" id="GO:0000976">
    <property type="term" value="F:transcription cis-regulatory region binding"/>
    <property type="evidence" value="ECO:0007669"/>
    <property type="project" value="TreeGrafter"/>
</dbReference>
<feature type="compositionally biased region" description="Basic and acidic residues" evidence="17">
    <location>
        <begin position="1"/>
        <end position="11"/>
    </location>
</feature>
<feature type="region of interest" description="Disordered" evidence="17">
    <location>
        <begin position="1"/>
        <end position="84"/>
    </location>
</feature>
<sequence length="735" mass="84167">MQEEFLMEKSKNRPLQPYLKGASNDKKSQDASNTKVYSRGGRRREPSGGSFSSKNDISRKPISQRNNKMADKRPRPRGYYHSGTFDGNTSSRIVDEEIECGSILVSGSKKQNLNHLLNFHFEPRDTHWRSGPGGMPHKVGGRLISTYKHKYNKEQFLQANCQFIVKTGADYKLHMNNPDSLVNWDLIEQVNINVIEYPSCPICLYPPSAAKMTRCGHIYCWSCLLHYLALTDKTWRKCPICFESVDKNDLKSVVPVPHINFNTSEEITFNLMKKLRGSLNVRPIGEICTEDILPKVSQLGSARLYSKILLADKADVLNIIMRERNELEFQLHEDENCPEKCFIEQALQLLEEREKLVFKEFDVDITNFKISEYMANNEYEYSVQQLETCSENWDGKEETNLKLEDQENIAVEDLEISSYSVQKASKYFYFYQASDGQHIYMHSLNIKMLEHTYGSLENCPKTIIGRIVEKECGSMTEDLRKRLRYLQHLPISCPFEVAEIQLMPPVVALDTVTYFHDQIELRRKRRLHREKEEKRHAKRIEEQENMKMGRFRSANIHIESHRQFPDFGLDQQGEYSQTYGQISPYSERSLSPITLLNSSTNTSLSGSLNKDGETGGLSFAKMLSTSKPHTTSESESVKPMASNSVKIINVTGSQARSSFVKKTNRNNSDSEPEPDEYVPVPAFNRSFGDAIASALEKVDLTNDNDNNGESQRRGKKKKKGKQKVLFATSMTFSGN</sequence>
<evidence type="ECO:0000256" key="11">
    <source>
        <dbReference type="ARBA" id="ARBA00022786"/>
    </source>
</evidence>
<dbReference type="InterPro" id="IPR018957">
    <property type="entry name" value="Znf_C3HC4_RING-type"/>
</dbReference>
<protein>
    <recommendedName>
        <fullName evidence="14">E3 ubiquitin-protein ligase RNF10</fullName>
        <ecNumber evidence="6">2.3.2.27</ecNumber>
    </recommendedName>
    <alternativeName>
        <fullName evidence="15">RING finger protein 10</fullName>
    </alternativeName>
</protein>
<keyword evidence="11" id="KW-0833">Ubl conjugation pathway</keyword>
<dbReference type="AlphaFoldDB" id="A0A7F5R9K1"/>
<evidence type="ECO:0000313" key="20">
    <source>
        <dbReference type="RefSeq" id="XP_025832644.1"/>
    </source>
</evidence>
<dbReference type="GO" id="GO:0005634">
    <property type="term" value="C:nucleus"/>
    <property type="evidence" value="ECO:0007669"/>
    <property type="project" value="UniProtKB-SubCell"/>
</dbReference>
<proteinExistence type="inferred from homology"/>
<feature type="region of interest" description="Disordered" evidence="17">
    <location>
        <begin position="656"/>
        <end position="681"/>
    </location>
</feature>
<dbReference type="CDD" id="cd16536">
    <property type="entry name" value="RING-HC_RNF10"/>
    <property type="match status" value="1"/>
</dbReference>
<dbReference type="Proteomes" id="UP000192223">
    <property type="component" value="Unplaced"/>
</dbReference>
<feature type="compositionally biased region" description="Polar residues" evidence="17">
    <location>
        <begin position="656"/>
        <end position="669"/>
    </location>
</feature>
<keyword evidence="19" id="KW-1185">Reference proteome</keyword>
<evidence type="ECO:0000259" key="18">
    <source>
        <dbReference type="PROSITE" id="PS50089"/>
    </source>
</evidence>
<reference evidence="20" key="1">
    <citation type="submission" date="2025-08" db="UniProtKB">
        <authorList>
            <consortium name="RefSeq"/>
        </authorList>
    </citation>
    <scope>IDENTIFICATION</scope>
    <source>
        <tissue evidence="20">Entire body</tissue>
    </source>
</reference>
<dbReference type="PANTHER" id="PTHR12983">
    <property type="entry name" value="RING FINGER 10 FAMILY MEMBER"/>
    <property type="match status" value="1"/>
</dbReference>
<dbReference type="InterPro" id="IPR001841">
    <property type="entry name" value="Znf_RING"/>
</dbReference>
<evidence type="ECO:0000256" key="16">
    <source>
        <dbReference type="PROSITE-ProRule" id="PRU00175"/>
    </source>
</evidence>
<keyword evidence="10 16" id="KW-0863">Zinc-finger</keyword>
<feature type="domain" description="RING-type" evidence="18">
    <location>
        <begin position="200"/>
        <end position="241"/>
    </location>
</feature>
<dbReference type="SMART" id="SM00184">
    <property type="entry name" value="RING"/>
    <property type="match status" value="1"/>
</dbReference>
<evidence type="ECO:0000256" key="6">
    <source>
        <dbReference type="ARBA" id="ARBA00012483"/>
    </source>
</evidence>
<dbReference type="GO" id="GO:0005737">
    <property type="term" value="C:cytoplasm"/>
    <property type="evidence" value="ECO:0007669"/>
    <property type="project" value="UniProtKB-SubCell"/>
</dbReference>
<evidence type="ECO:0000256" key="17">
    <source>
        <dbReference type="SAM" id="MobiDB-lite"/>
    </source>
</evidence>
<comment type="subcellular location">
    <subcellularLocation>
        <location evidence="3">Cytoplasm</location>
    </subcellularLocation>
    <subcellularLocation>
        <location evidence="2">Nucleus</location>
    </subcellularLocation>
</comment>
<comment type="catalytic activity">
    <reaction evidence="1">
        <text>S-ubiquitinyl-[E2 ubiquitin-conjugating enzyme]-L-cysteine + [acceptor protein]-L-lysine = [E2 ubiquitin-conjugating enzyme]-L-cysteine + N(6)-ubiquitinyl-[acceptor protein]-L-lysine.</text>
        <dbReference type="EC" id="2.3.2.27"/>
    </reaction>
</comment>
<comment type="similarity">
    <text evidence="5">Belongs to the RNF10 family.</text>
</comment>
<dbReference type="Gene3D" id="3.30.40.10">
    <property type="entry name" value="Zinc/RING finger domain, C3HC4 (zinc finger)"/>
    <property type="match status" value="1"/>
</dbReference>
<dbReference type="PROSITE" id="PS00518">
    <property type="entry name" value="ZF_RING_1"/>
    <property type="match status" value="1"/>
</dbReference>
<keyword evidence="12" id="KW-0862">Zinc</keyword>
<feature type="compositionally biased region" description="Basic residues" evidence="17">
    <location>
        <begin position="713"/>
        <end position="722"/>
    </location>
</feature>
<name>A0A7F5R9K1_AGRPL</name>
<evidence type="ECO:0000256" key="8">
    <source>
        <dbReference type="ARBA" id="ARBA00022679"/>
    </source>
</evidence>
<evidence type="ECO:0000313" key="19">
    <source>
        <dbReference type="Proteomes" id="UP000192223"/>
    </source>
</evidence>
<dbReference type="InterPro" id="IPR013083">
    <property type="entry name" value="Znf_RING/FYVE/PHD"/>
</dbReference>
<evidence type="ECO:0000256" key="10">
    <source>
        <dbReference type="ARBA" id="ARBA00022771"/>
    </source>
</evidence>
<evidence type="ECO:0000256" key="1">
    <source>
        <dbReference type="ARBA" id="ARBA00000900"/>
    </source>
</evidence>
<dbReference type="PANTHER" id="PTHR12983:SF9">
    <property type="entry name" value="E3 UBIQUITIN-PROTEIN LIGASE RNF10"/>
    <property type="match status" value="1"/>
</dbReference>
<dbReference type="EC" id="2.3.2.27" evidence="6"/>
<dbReference type="GeneID" id="108732473"/>
<dbReference type="Pfam" id="PF00097">
    <property type="entry name" value="zf-C3HC4"/>
    <property type="match status" value="1"/>
</dbReference>